<feature type="region of interest" description="Disordered" evidence="1">
    <location>
        <begin position="339"/>
        <end position="362"/>
    </location>
</feature>
<dbReference type="EMBL" id="BKCJ010001900">
    <property type="protein sequence ID" value="GEU44844.1"/>
    <property type="molecule type" value="Genomic_DNA"/>
</dbReference>
<evidence type="ECO:0000256" key="1">
    <source>
        <dbReference type="SAM" id="MobiDB-lite"/>
    </source>
</evidence>
<feature type="compositionally biased region" description="Polar residues" evidence="1">
    <location>
        <begin position="38"/>
        <end position="58"/>
    </location>
</feature>
<dbReference type="AlphaFoldDB" id="A0A6L2KAB1"/>
<accession>A0A6L2KAB1</accession>
<reference evidence="2" key="1">
    <citation type="journal article" date="2019" name="Sci. Rep.">
        <title>Draft genome of Tanacetum cinerariifolium, the natural source of mosquito coil.</title>
        <authorList>
            <person name="Yamashiro T."/>
            <person name="Shiraishi A."/>
            <person name="Satake H."/>
            <person name="Nakayama K."/>
        </authorList>
    </citation>
    <scope>NUCLEOTIDE SEQUENCE</scope>
</reference>
<feature type="compositionally biased region" description="Basic and acidic residues" evidence="1">
    <location>
        <begin position="339"/>
        <end position="355"/>
    </location>
</feature>
<organism evidence="2">
    <name type="scientific">Tanacetum cinerariifolium</name>
    <name type="common">Dalmatian daisy</name>
    <name type="synonym">Chrysanthemum cinerariifolium</name>
    <dbReference type="NCBI Taxonomy" id="118510"/>
    <lineage>
        <taxon>Eukaryota</taxon>
        <taxon>Viridiplantae</taxon>
        <taxon>Streptophyta</taxon>
        <taxon>Embryophyta</taxon>
        <taxon>Tracheophyta</taxon>
        <taxon>Spermatophyta</taxon>
        <taxon>Magnoliopsida</taxon>
        <taxon>eudicotyledons</taxon>
        <taxon>Gunneridae</taxon>
        <taxon>Pentapetalae</taxon>
        <taxon>asterids</taxon>
        <taxon>campanulids</taxon>
        <taxon>Asterales</taxon>
        <taxon>Asteraceae</taxon>
        <taxon>Asteroideae</taxon>
        <taxon>Anthemideae</taxon>
        <taxon>Anthemidinae</taxon>
        <taxon>Tanacetum</taxon>
    </lineage>
</organism>
<protein>
    <submittedName>
        <fullName evidence="2">Uncharacterized protein</fullName>
    </submittedName>
</protein>
<gene>
    <name evidence="2" type="ORF">Tci_016822</name>
</gene>
<name>A0A6L2KAB1_TANCI</name>
<sequence length="362" mass="41675">MLILNEFLTDDIHATSEYKFYEKVFVGIDVLMIQPQPVESTQRTNRTPSAHRTPTPTSVVDDVGQKKKRKQVARETSSPRKSLKVTIKKKKPSTTFIPPPNDDREMDEISEATLLSLTMHKTALAVEAQENVAKVKEKLLEEDIEKIFEGEAEESYASAFADSVFQSRYRALHRICRHHGFIIKQVEKKFVTNREFHGIKENVNKVLHEIIPQIASNVTNDIIEDNLLRVIANTIIKERDIFLAYVPALISKEFDDHAPKIIKELFKNHIYKNVISVHPTTISSTTTTTTDLQHQLYLKMKSNLQDQVDDPELWDVLKSKFDKSSASFVLCRTNTFRKRDHDDHQKDDAPPEGEKRAKRQKT</sequence>
<evidence type="ECO:0000313" key="2">
    <source>
        <dbReference type="EMBL" id="GEU44844.1"/>
    </source>
</evidence>
<feature type="region of interest" description="Disordered" evidence="1">
    <location>
        <begin position="38"/>
        <end position="105"/>
    </location>
</feature>
<comment type="caution">
    <text evidence="2">The sequence shown here is derived from an EMBL/GenBank/DDBJ whole genome shotgun (WGS) entry which is preliminary data.</text>
</comment>
<feature type="compositionally biased region" description="Basic residues" evidence="1">
    <location>
        <begin position="81"/>
        <end position="92"/>
    </location>
</feature>
<proteinExistence type="predicted"/>